<feature type="transmembrane region" description="Helical" evidence="8">
    <location>
        <begin position="322"/>
        <end position="343"/>
    </location>
</feature>
<feature type="transmembrane region" description="Helical" evidence="8">
    <location>
        <begin position="422"/>
        <end position="439"/>
    </location>
</feature>
<feature type="transmembrane region" description="Helical" evidence="8">
    <location>
        <begin position="470"/>
        <end position="494"/>
    </location>
</feature>
<evidence type="ECO:0000256" key="7">
    <source>
        <dbReference type="SAM" id="MobiDB-lite"/>
    </source>
</evidence>
<dbReference type="InterPro" id="IPR011701">
    <property type="entry name" value="MFS"/>
</dbReference>
<dbReference type="CDD" id="cd17321">
    <property type="entry name" value="MFS_MMR_MDR_like"/>
    <property type="match status" value="1"/>
</dbReference>
<evidence type="ECO:0000256" key="1">
    <source>
        <dbReference type="ARBA" id="ARBA00004651"/>
    </source>
</evidence>
<keyword evidence="3" id="KW-1003">Cell membrane</keyword>
<dbReference type="KEGG" id="ahe:Arch_0271"/>
<feature type="domain" description="Major facilitator superfamily (MFS) profile" evidence="9">
    <location>
        <begin position="32"/>
        <end position="499"/>
    </location>
</feature>
<keyword evidence="5 8" id="KW-1133">Transmembrane helix</keyword>
<keyword evidence="4 8" id="KW-0812">Transmembrane</keyword>
<feature type="region of interest" description="Disordered" evidence="7">
    <location>
        <begin position="1"/>
        <end position="21"/>
    </location>
</feature>
<dbReference type="Proteomes" id="UP000000376">
    <property type="component" value="Chromosome"/>
</dbReference>
<name>D7BM80_ARCHD</name>
<dbReference type="Gene3D" id="1.20.1720.10">
    <property type="entry name" value="Multidrug resistance protein D"/>
    <property type="match status" value="1"/>
</dbReference>
<dbReference type="SUPFAM" id="SSF103473">
    <property type="entry name" value="MFS general substrate transporter"/>
    <property type="match status" value="1"/>
</dbReference>
<evidence type="ECO:0000256" key="6">
    <source>
        <dbReference type="ARBA" id="ARBA00023136"/>
    </source>
</evidence>
<keyword evidence="2" id="KW-0813">Transport</keyword>
<evidence type="ECO:0000313" key="11">
    <source>
        <dbReference type="Proteomes" id="UP000000376"/>
    </source>
</evidence>
<dbReference type="PANTHER" id="PTHR42718:SF47">
    <property type="entry name" value="METHYL VIOLOGEN RESISTANCE PROTEIN SMVA"/>
    <property type="match status" value="1"/>
</dbReference>
<feature type="transmembrane region" description="Helical" evidence="8">
    <location>
        <begin position="350"/>
        <end position="368"/>
    </location>
</feature>
<dbReference type="GO" id="GO:0022857">
    <property type="term" value="F:transmembrane transporter activity"/>
    <property type="evidence" value="ECO:0007669"/>
    <property type="project" value="InterPro"/>
</dbReference>
<keyword evidence="11" id="KW-1185">Reference proteome</keyword>
<dbReference type="EMBL" id="CP002045">
    <property type="protein sequence ID" value="ADH92029.1"/>
    <property type="molecule type" value="Genomic_DNA"/>
</dbReference>
<keyword evidence="6 8" id="KW-0472">Membrane</keyword>
<feature type="transmembrane region" description="Helical" evidence="8">
    <location>
        <begin position="123"/>
        <end position="144"/>
    </location>
</feature>
<dbReference type="InterPro" id="IPR020846">
    <property type="entry name" value="MFS_dom"/>
</dbReference>
<feature type="transmembrane region" description="Helical" evidence="8">
    <location>
        <begin position="374"/>
        <end position="401"/>
    </location>
</feature>
<evidence type="ECO:0000256" key="4">
    <source>
        <dbReference type="ARBA" id="ARBA00022692"/>
    </source>
</evidence>
<evidence type="ECO:0000256" key="2">
    <source>
        <dbReference type="ARBA" id="ARBA00022448"/>
    </source>
</evidence>
<dbReference type="eggNOG" id="COG0477">
    <property type="taxonomic scope" value="Bacteria"/>
</dbReference>
<feature type="transmembrane region" description="Helical" evidence="8">
    <location>
        <begin position="283"/>
        <end position="302"/>
    </location>
</feature>
<dbReference type="STRING" id="644284.Arch_0271"/>
<dbReference type="InterPro" id="IPR036259">
    <property type="entry name" value="MFS_trans_sf"/>
</dbReference>
<dbReference type="GO" id="GO:0005886">
    <property type="term" value="C:plasma membrane"/>
    <property type="evidence" value="ECO:0007669"/>
    <property type="project" value="UniProtKB-SubCell"/>
</dbReference>
<dbReference type="HOGENOM" id="CLU_000960_28_2_11"/>
<feature type="transmembrane region" description="Helical" evidence="8">
    <location>
        <begin position="243"/>
        <end position="263"/>
    </location>
</feature>
<evidence type="ECO:0000313" key="10">
    <source>
        <dbReference type="EMBL" id="ADH92029.1"/>
    </source>
</evidence>
<proteinExistence type="predicted"/>
<evidence type="ECO:0000259" key="9">
    <source>
        <dbReference type="PROSITE" id="PS50850"/>
    </source>
</evidence>
<organism evidence="10 11">
    <name type="scientific">Arcanobacterium haemolyticum (strain ATCC 9345 / DSM 20595 / CCM 5947 / CCUG 17215 / LMG 16163 / NBRC 15585 / NCTC 8452 / 11018)</name>
    <dbReference type="NCBI Taxonomy" id="644284"/>
    <lineage>
        <taxon>Bacteria</taxon>
        <taxon>Bacillati</taxon>
        <taxon>Actinomycetota</taxon>
        <taxon>Actinomycetes</taxon>
        <taxon>Actinomycetales</taxon>
        <taxon>Actinomycetaceae</taxon>
        <taxon>Arcanobacterium</taxon>
    </lineage>
</organism>
<feature type="transmembrane region" description="Helical" evidence="8">
    <location>
        <begin position="184"/>
        <end position="206"/>
    </location>
</feature>
<protein>
    <submittedName>
        <fullName evidence="10">Major facilitator superfamily MFS_1</fullName>
    </submittedName>
</protein>
<accession>D7BM80</accession>
<reference evidence="10 11" key="1">
    <citation type="journal article" date="2010" name="Stand. Genomic Sci.">
        <title>Complete genome sequence of Arcanobacterium haemolyticum type strain (11018).</title>
        <authorList>
            <person name="Yasawong M."/>
            <person name="Teshima H."/>
            <person name="Lapidus A."/>
            <person name="Nolan M."/>
            <person name="Lucas S."/>
            <person name="Glavina Del Rio T."/>
            <person name="Tice H."/>
            <person name="Cheng J."/>
            <person name="Bruce D."/>
            <person name="Detter C."/>
            <person name="Tapia R."/>
            <person name="Han C."/>
            <person name="Goodwin L."/>
            <person name="Pitluck S."/>
            <person name="Liolios K."/>
            <person name="Ivanova N."/>
            <person name="Mavromatis K."/>
            <person name="Mikhailova N."/>
            <person name="Pati A."/>
            <person name="Chen A."/>
            <person name="Palaniappan K."/>
            <person name="Land M."/>
            <person name="Hauser L."/>
            <person name="Chang Y."/>
            <person name="Jeffries C."/>
            <person name="Rohde M."/>
            <person name="Sikorski J."/>
            <person name="Pukall R."/>
            <person name="Goker M."/>
            <person name="Woyke T."/>
            <person name="Bristow J."/>
            <person name="Eisen J."/>
            <person name="Markowitz V."/>
            <person name="Hugenholtz P."/>
            <person name="Kyrpides N."/>
            <person name="Klenk H."/>
        </authorList>
    </citation>
    <scope>NUCLEOTIDE SEQUENCE [LARGE SCALE GENOMIC DNA]</scope>
    <source>
        <strain evidence="11">ATCC 9345 / DSM 20595 / CCUG 17215 / LMG 16163 / NBRC 15585 / NCTC 8452 / 11018</strain>
    </source>
</reference>
<dbReference type="PROSITE" id="PS50850">
    <property type="entry name" value="MFS"/>
    <property type="match status" value="1"/>
</dbReference>
<dbReference type="PANTHER" id="PTHR42718">
    <property type="entry name" value="MAJOR FACILITATOR SUPERFAMILY MULTIDRUG TRANSPORTER MFSC"/>
    <property type="match status" value="1"/>
</dbReference>
<feature type="transmembrane region" description="Helical" evidence="8">
    <location>
        <begin position="156"/>
        <end position="178"/>
    </location>
</feature>
<dbReference type="RefSeq" id="WP_013169527.1">
    <property type="nucleotide sequence ID" value="NC_014218.1"/>
</dbReference>
<sequence>MPDVSSSPVSGVVPAPHPAPSSAMSARRKWLFLGVLSSGLFLVGVDNSVLYTALPELRRVLHTTELQGLWIINAYPLVLAGLLLGTGTLGDKIGHRRMWMIGLVVFMFASLGAAFAPGPWWLIAARAFLGFGAATLMPATLALIRTTFRDPRQLATAIGIWAATSTLGAAAGPVIGGFLLEHFWWGSIFLINIPIAVGAFVATLMIAPPNEANPAKHWDVVSSVYAMLAMLGMVMFIKEISSYQNLWVVCGSLAAAVCGGVAFKLRQDKLREPLLEFDIFRSWMFTAGVIAAGMTLFIIGGAELMTTQRFQLSVGFTPLQAGMLVAVAAISSFFMSAIGGAIVHIVGFRTLISGGLITSTVGLSAMYVGVANHALWVTITGLAFTGAGVGLVMSVSSTAIIGSAPRSRAGMAAAVEEVSYELGTVISVAIVGSLLPFFYRLNVPSEIGGSIHDALAHPTLSNVAKAGYDAAYLDMILLMIAVTIFATAVTAYALRGNPKETAYAHE</sequence>
<feature type="transmembrane region" description="Helical" evidence="8">
    <location>
        <begin position="218"/>
        <end position="237"/>
    </location>
</feature>
<dbReference type="AlphaFoldDB" id="D7BM80"/>
<feature type="transmembrane region" description="Helical" evidence="8">
    <location>
        <begin position="30"/>
        <end position="54"/>
    </location>
</feature>
<dbReference type="Pfam" id="PF07690">
    <property type="entry name" value="MFS_1"/>
    <property type="match status" value="1"/>
</dbReference>
<feature type="transmembrane region" description="Helical" evidence="8">
    <location>
        <begin position="98"/>
        <end position="117"/>
    </location>
</feature>
<dbReference type="Gene3D" id="1.20.1250.20">
    <property type="entry name" value="MFS general substrate transporter like domains"/>
    <property type="match status" value="1"/>
</dbReference>
<evidence type="ECO:0000256" key="5">
    <source>
        <dbReference type="ARBA" id="ARBA00022989"/>
    </source>
</evidence>
<comment type="subcellular location">
    <subcellularLocation>
        <location evidence="1">Cell membrane</location>
        <topology evidence="1">Multi-pass membrane protein</topology>
    </subcellularLocation>
</comment>
<evidence type="ECO:0000256" key="8">
    <source>
        <dbReference type="SAM" id="Phobius"/>
    </source>
</evidence>
<feature type="transmembrane region" description="Helical" evidence="8">
    <location>
        <begin position="66"/>
        <end position="86"/>
    </location>
</feature>
<gene>
    <name evidence="10" type="ordered locus">Arch_0271</name>
</gene>
<evidence type="ECO:0000256" key="3">
    <source>
        <dbReference type="ARBA" id="ARBA00022475"/>
    </source>
</evidence>